<sequence length="246" mass="27280">MKKIIDYTLSIVYLIYFGMLLAVFHVLQVLAFNLFGRAAQQKVVTILNMLIAWGWYLTGTSIKYTSNPAIPTDRPIVFIANHQSTFDIPGIYWFLRKYNPIFVSKIELAKGIPSISYNLRKSNAALIDRKDGKQAVTEILKLSKFISENNFSAVIFPEGTRSRTGELKPFAVGGISALLKKAPNALVVPVAITGSNRFVPNRGLFPLSSFSKLTWTVLDPIEPKGKTAEEIANLSQAAIQVVLDKS</sequence>
<accession>A0ABM5N119</accession>
<dbReference type="SUPFAM" id="SSF69593">
    <property type="entry name" value="Glycerol-3-phosphate (1)-acyltransferase"/>
    <property type="match status" value="1"/>
</dbReference>
<dbReference type="PANTHER" id="PTHR10434:SF11">
    <property type="entry name" value="1-ACYL-SN-GLYCEROL-3-PHOSPHATE ACYLTRANSFERASE"/>
    <property type="match status" value="1"/>
</dbReference>
<keyword evidence="4" id="KW-0812">Transmembrane</keyword>
<keyword evidence="3 6" id="KW-0012">Acyltransferase</keyword>
<dbReference type="GO" id="GO:0016746">
    <property type="term" value="F:acyltransferase activity"/>
    <property type="evidence" value="ECO:0007669"/>
    <property type="project" value="UniProtKB-KW"/>
</dbReference>
<keyword evidence="4" id="KW-1133">Transmembrane helix</keyword>
<evidence type="ECO:0000256" key="2">
    <source>
        <dbReference type="ARBA" id="ARBA00022679"/>
    </source>
</evidence>
<dbReference type="Proteomes" id="UP000002875">
    <property type="component" value="Chromosome"/>
</dbReference>
<evidence type="ECO:0000313" key="7">
    <source>
        <dbReference type="Proteomes" id="UP000002875"/>
    </source>
</evidence>
<dbReference type="CDD" id="cd07989">
    <property type="entry name" value="LPLAT_AGPAT-like"/>
    <property type="match status" value="1"/>
</dbReference>
<feature type="transmembrane region" description="Helical" evidence="4">
    <location>
        <begin position="12"/>
        <end position="32"/>
    </location>
</feature>
<evidence type="ECO:0000313" key="6">
    <source>
        <dbReference type="EMBL" id="AFK03050.1"/>
    </source>
</evidence>
<organism evidence="6 7">
    <name type="scientific">Emticicia oligotrophica (strain DSM 17448 / CIP 109782 / MTCC 6937 / GPTSA100-15)</name>
    <dbReference type="NCBI Taxonomy" id="929562"/>
    <lineage>
        <taxon>Bacteria</taxon>
        <taxon>Pseudomonadati</taxon>
        <taxon>Bacteroidota</taxon>
        <taxon>Cytophagia</taxon>
        <taxon>Cytophagales</taxon>
        <taxon>Leadbetterellaceae</taxon>
        <taxon>Emticicia</taxon>
    </lineage>
</organism>
<keyword evidence="4" id="KW-0472">Membrane</keyword>
<comment type="pathway">
    <text evidence="1">Lipid metabolism.</text>
</comment>
<proteinExistence type="predicted"/>
<dbReference type="InterPro" id="IPR002123">
    <property type="entry name" value="Plipid/glycerol_acylTrfase"/>
</dbReference>
<name>A0ABM5N119_EMTOG</name>
<gene>
    <name evidence="6" type="ordered locus">Emtol_1910</name>
</gene>
<dbReference type="Pfam" id="PF01553">
    <property type="entry name" value="Acyltransferase"/>
    <property type="match status" value="1"/>
</dbReference>
<keyword evidence="7" id="KW-1185">Reference proteome</keyword>
<dbReference type="EMBL" id="CP002961">
    <property type="protein sequence ID" value="AFK03050.1"/>
    <property type="molecule type" value="Genomic_DNA"/>
</dbReference>
<evidence type="ECO:0000256" key="3">
    <source>
        <dbReference type="ARBA" id="ARBA00023315"/>
    </source>
</evidence>
<dbReference type="SMART" id="SM00563">
    <property type="entry name" value="PlsC"/>
    <property type="match status" value="1"/>
</dbReference>
<evidence type="ECO:0000256" key="1">
    <source>
        <dbReference type="ARBA" id="ARBA00005189"/>
    </source>
</evidence>
<evidence type="ECO:0000259" key="5">
    <source>
        <dbReference type="SMART" id="SM00563"/>
    </source>
</evidence>
<dbReference type="PANTHER" id="PTHR10434">
    <property type="entry name" value="1-ACYL-SN-GLYCEROL-3-PHOSPHATE ACYLTRANSFERASE"/>
    <property type="match status" value="1"/>
</dbReference>
<keyword evidence="2" id="KW-0808">Transferase</keyword>
<protein>
    <submittedName>
        <fullName evidence="6">Phospholipid/glycerol acyltransferase</fullName>
    </submittedName>
</protein>
<evidence type="ECO:0000256" key="4">
    <source>
        <dbReference type="SAM" id="Phobius"/>
    </source>
</evidence>
<reference evidence="6 7" key="1">
    <citation type="submission" date="2011-07" db="EMBL/GenBank/DDBJ databases">
        <title>The complete genome of chromosome of Emticicia oligotrophica DSM 17448.</title>
        <authorList>
            <consortium name="US DOE Joint Genome Institute (JGI-PGF)"/>
            <person name="Lucas S."/>
            <person name="Han J."/>
            <person name="Lapidus A."/>
            <person name="Bruce D."/>
            <person name="Goodwin L."/>
            <person name="Pitluck S."/>
            <person name="Peters L."/>
            <person name="Kyrpides N."/>
            <person name="Mavromatis K."/>
            <person name="Ivanova N."/>
            <person name="Ovchinnikova G."/>
            <person name="Teshima H."/>
            <person name="Detter J.C."/>
            <person name="Tapia R."/>
            <person name="Han C."/>
            <person name="Land M."/>
            <person name="Hauser L."/>
            <person name="Markowitz V."/>
            <person name="Cheng J.-F."/>
            <person name="Hugenholtz P."/>
            <person name="Woyke T."/>
            <person name="Wu D."/>
            <person name="Tindall B."/>
            <person name="Pomrenke H."/>
            <person name="Brambilla E."/>
            <person name="Klenk H.-P."/>
            <person name="Eisen J.A."/>
        </authorList>
    </citation>
    <scope>NUCLEOTIDE SEQUENCE [LARGE SCALE GENOMIC DNA]</scope>
    <source>
        <strain evidence="6 7">DSM 17448</strain>
    </source>
</reference>
<dbReference type="RefSeq" id="WP_015028748.1">
    <property type="nucleotide sequence ID" value="NC_018748.1"/>
</dbReference>
<feature type="domain" description="Phospholipid/glycerol acyltransferase" evidence="5">
    <location>
        <begin position="76"/>
        <end position="195"/>
    </location>
</feature>